<evidence type="ECO:0000256" key="3">
    <source>
        <dbReference type="ARBA" id="ARBA00022989"/>
    </source>
</evidence>
<evidence type="ECO:0000256" key="2">
    <source>
        <dbReference type="ARBA" id="ARBA00022692"/>
    </source>
</evidence>
<organism evidence="5 6">
    <name type="scientific">Teladorsagia circumcincta</name>
    <name type="common">Brown stomach worm</name>
    <name type="synonym">Ostertagia circumcincta</name>
    <dbReference type="NCBI Taxonomy" id="45464"/>
    <lineage>
        <taxon>Eukaryota</taxon>
        <taxon>Metazoa</taxon>
        <taxon>Ecdysozoa</taxon>
        <taxon>Nematoda</taxon>
        <taxon>Chromadorea</taxon>
        <taxon>Rhabditida</taxon>
        <taxon>Rhabditina</taxon>
        <taxon>Rhabditomorpha</taxon>
        <taxon>Strongyloidea</taxon>
        <taxon>Trichostrongylidae</taxon>
        <taxon>Teladorsagia</taxon>
    </lineage>
</organism>
<dbReference type="GO" id="GO:0012505">
    <property type="term" value="C:endomembrane system"/>
    <property type="evidence" value="ECO:0007669"/>
    <property type="project" value="UniProtKB-SubCell"/>
</dbReference>
<protein>
    <submittedName>
        <fullName evidence="5">Uncharacterized protein</fullName>
    </submittedName>
</protein>
<keyword evidence="3" id="KW-1133">Transmembrane helix</keyword>
<dbReference type="OrthoDB" id="5872132at2759"/>
<sequence>MLQEKNSVAKRTEKKNVLEKVEVDRREELCRILVSITQLNIVVLFGLCNNYGYVIMLSAAEDIMDIQKGHNKTESLSQCEV</sequence>
<dbReference type="InterPro" id="IPR003492">
    <property type="entry name" value="Battenin_disease_Cln3"/>
</dbReference>
<accession>A0A2G9V1C5</accession>
<dbReference type="GO" id="GO:0016020">
    <property type="term" value="C:membrane"/>
    <property type="evidence" value="ECO:0007669"/>
    <property type="project" value="InterPro"/>
</dbReference>
<dbReference type="Proteomes" id="UP000230423">
    <property type="component" value="Unassembled WGS sequence"/>
</dbReference>
<evidence type="ECO:0000313" key="5">
    <source>
        <dbReference type="EMBL" id="PIO76277.1"/>
    </source>
</evidence>
<keyword evidence="4" id="KW-0472">Membrane</keyword>
<dbReference type="EMBL" id="KZ345065">
    <property type="protein sequence ID" value="PIO76277.1"/>
    <property type="molecule type" value="Genomic_DNA"/>
</dbReference>
<proteinExistence type="predicted"/>
<comment type="subcellular location">
    <subcellularLocation>
        <location evidence="1">Endomembrane system</location>
        <topology evidence="1">Multi-pass membrane protein</topology>
    </subcellularLocation>
</comment>
<dbReference type="AlphaFoldDB" id="A0A2G9V1C5"/>
<reference evidence="5 6" key="1">
    <citation type="submission" date="2015-09" db="EMBL/GenBank/DDBJ databases">
        <title>Draft genome of the parasitic nematode Teladorsagia circumcincta isolate WARC Sus (inbred).</title>
        <authorList>
            <person name="Mitreva M."/>
        </authorList>
    </citation>
    <scope>NUCLEOTIDE SEQUENCE [LARGE SCALE GENOMIC DNA]</scope>
    <source>
        <strain evidence="5 6">S</strain>
    </source>
</reference>
<evidence type="ECO:0000256" key="1">
    <source>
        <dbReference type="ARBA" id="ARBA00004127"/>
    </source>
</evidence>
<evidence type="ECO:0000313" key="6">
    <source>
        <dbReference type="Proteomes" id="UP000230423"/>
    </source>
</evidence>
<keyword evidence="6" id="KW-1185">Reference proteome</keyword>
<name>A0A2G9V1C5_TELCI</name>
<keyword evidence="2" id="KW-0812">Transmembrane</keyword>
<gene>
    <name evidence="5" type="ORF">TELCIR_01671</name>
</gene>
<dbReference type="Pfam" id="PF02487">
    <property type="entry name" value="CLN3"/>
    <property type="match status" value="1"/>
</dbReference>
<evidence type="ECO:0000256" key="4">
    <source>
        <dbReference type="ARBA" id="ARBA00023136"/>
    </source>
</evidence>